<reference evidence="2 4" key="2">
    <citation type="submission" date="2016-08" db="EMBL/GenBank/DDBJ databases">
        <authorList>
            <person name="Varghese N."/>
            <person name="Submissions Spin"/>
        </authorList>
    </citation>
    <scope>NUCLEOTIDE SEQUENCE [LARGE SCALE GENOMIC DNA]</scope>
    <source>
        <strain evidence="2 4">HL-109</strain>
    </source>
</reference>
<evidence type="ECO:0000313" key="2">
    <source>
        <dbReference type="EMBL" id="SCC81501.1"/>
    </source>
</evidence>
<dbReference type="OrthoDB" id="9816064at2"/>
<dbReference type="InterPro" id="IPR053714">
    <property type="entry name" value="Iso_Racemase_Enz_sf"/>
</dbReference>
<comment type="caution">
    <text evidence="1">The sequence shown here is derived from an EMBL/GenBank/DDBJ whole genome shotgun (WGS) entry which is preliminary data.</text>
</comment>
<keyword evidence="1" id="KW-0413">Isomerase</keyword>
<keyword evidence="4" id="KW-1185">Reference proteome</keyword>
<dbReference type="Gene3D" id="3.40.50.12500">
    <property type="match status" value="1"/>
</dbReference>
<dbReference type="RefSeq" id="WP_074445193.1">
    <property type="nucleotide sequence ID" value="NZ_FMBM01000002.1"/>
</dbReference>
<gene>
    <name evidence="1" type="primary">nicE</name>
    <name evidence="2" type="ORF">GA0071312_2445</name>
    <name evidence="1" type="ORF">HLUCCO17_04190</name>
</gene>
<sequence length="248" mass="27367">MVDSLGYRMKFGVIAPSTNTSVQPEFDAMRPVGVTNHFSRIIIPDNPVTSDDDFNKLMDDIRAALMDSVDAVMTCRPDYLVMGMSAETFWDGLEGSIELERRVEERAGVKVAMGSDACRAALNCYDNVKRLGVITPYMPVGDVQVRKFFTDCGFEVVNLKGLKCKSPMQIAHVPETELRDAINEVDGPDVDAIVQVGTNLAMARVAGIAEFWLGKPVIAINTATYWWALRQNGITDKIQGYGTLLARH</sequence>
<dbReference type="EMBL" id="LJSX01000004">
    <property type="protein sequence ID" value="KPQ12004.1"/>
    <property type="molecule type" value="Genomic_DNA"/>
</dbReference>
<evidence type="ECO:0000313" key="4">
    <source>
        <dbReference type="Proteomes" id="UP000182800"/>
    </source>
</evidence>
<evidence type="ECO:0000313" key="3">
    <source>
        <dbReference type="Proteomes" id="UP000050497"/>
    </source>
</evidence>
<dbReference type="AlphaFoldDB" id="A0A0P8BR68"/>
<dbReference type="InterPro" id="IPR026286">
    <property type="entry name" value="MaiA/AMDase"/>
</dbReference>
<dbReference type="PANTHER" id="PTHR40267">
    <property type="entry name" value="BLR3294 PROTEIN"/>
    <property type="match status" value="1"/>
</dbReference>
<name>A0A0P8BR68_9HYPH</name>
<dbReference type="EC" id="5.2.1.1" evidence="1"/>
<proteinExistence type="predicted"/>
<reference evidence="1 3" key="1">
    <citation type="submission" date="2015-09" db="EMBL/GenBank/DDBJ databases">
        <title>Identification and resolution of microdiversity through metagenomic sequencing of parallel consortia.</title>
        <authorList>
            <person name="Nelson W.C."/>
            <person name="Romine M.F."/>
            <person name="Lindemann S.R."/>
        </authorList>
    </citation>
    <scope>NUCLEOTIDE SEQUENCE [LARGE SCALE GENOMIC DNA]</scope>
    <source>
        <strain evidence="1">HL-109</strain>
    </source>
</reference>
<protein>
    <submittedName>
        <fullName evidence="1">Maleate isomerase</fullName>
        <ecNumber evidence="1">5.2.1.1</ecNumber>
    </submittedName>
</protein>
<accession>A0A0P8BR68</accession>
<dbReference type="EMBL" id="FMBM01000002">
    <property type="protein sequence ID" value="SCC81501.1"/>
    <property type="molecule type" value="Genomic_DNA"/>
</dbReference>
<evidence type="ECO:0000313" key="1">
    <source>
        <dbReference type="EMBL" id="KPQ12004.1"/>
    </source>
</evidence>
<dbReference type="GO" id="GO:0050076">
    <property type="term" value="F:maleate isomerase activity"/>
    <property type="evidence" value="ECO:0007669"/>
    <property type="project" value="UniProtKB-EC"/>
</dbReference>
<dbReference type="PANTHER" id="PTHR40267:SF1">
    <property type="entry name" value="BLR3294 PROTEIN"/>
    <property type="match status" value="1"/>
</dbReference>
<dbReference type="Proteomes" id="UP000182800">
    <property type="component" value="Unassembled WGS sequence"/>
</dbReference>
<dbReference type="PATRIC" id="fig|1653334.4.peg.1525"/>
<dbReference type="Pfam" id="PF17645">
    <property type="entry name" value="Amdase"/>
    <property type="match status" value="1"/>
</dbReference>
<dbReference type="Proteomes" id="UP000050497">
    <property type="component" value="Unassembled WGS sequence"/>
</dbReference>
<dbReference type="PIRSF" id="PIRSF015736">
    <property type="entry name" value="MI"/>
    <property type="match status" value="1"/>
</dbReference>
<organism evidence="1 3">
    <name type="scientific">Saliniramus fredricksonii</name>
    <dbReference type="NCBI Taxonomy" id="1653334"/>
    <lineage>
        <taxon>Bacteria</taxon>
        <taxon>Pseudomonadati</taxon>
        <taxon>Pseudomonadota</taxon>
        <taxon>Alphaproteobacteria</taxon>
        <taxon>Hyphomicrobiales</taxon>
        <taxon>Salinarimonadaceae</taxon>
        <taxon>Saliniramus</taxon>
    </lineage>
</organism>
<dbReference type="STRING" id="1653334.GA0071312_2445"/>